<keyword evidence="1" id="KW-0732">Signal</keyword>
<evidence type="ECO:0000313" key="2">
    <source>
        <dbReference type="EMBL" id="WCO01599.1"/>
    </source>
</evidence>
<dbReference type="EMBL" id="CP116221">
    <property type="protein sequence ID" value="WCO01599.1"/>
    <property type="molecule type" value="Genomic_DNA"/>
</dbReference>
<reference evidence="2 3" key="1">
    <citation type="submission" date="2023-01" db="EMBL/GenBank/DDBJ databases">
        <title>Psychroserpens ponticola sp. nov., isolated from seawater.</title>
        <authorList>
            <person name="Kristyanto S."/>
            <person name="Jung J."/>
            <person name="Kim J.M."/>
            <person name="Jeon C.O."/>
        </authorList>
    </citation>
    <scope>NUCLEOTIDE SEQUENCE [LARGE SCALE GENOMIC DNA]</scope>
    <source>
        <strain evidence="2 3">MSW6</strain>
    </source>
</reference>
<evidence type="ECO:0000313" key="3">
    <source>
        <dbReference type="Proteomes" id="UP001202717"/>
    </source>
</evidence>
<feature type="chain" id="PRO_5046289943" evidence="1">
    <location>
        <begin position="20"/>
        <end position="137"/>
    </location>
</feature>
<accession>A0ABY7RWV8</accession>
<protein>
    <submittedName>
        <fullName evidence="2">Uncharacterized protein</fullName>
    </submittedName>
</protein>
<feature type="signal peptide" evidence="1">
    <location>
        <begin position="1"/>
        <end position="19"/>
    </location>
</feature>
<sequence length="137" mass="15941">MKKLLLLSFLICTVLSCSPNDDDNSSNFYYETLPIESVIMPTEFQLGVTYEIKMTYIKPSGCHVFNDFYYLSELNQRTIAIITTVFPDQNCENIEEEVEVTLNFNVNDLNPYVFRFWQGEDDNGNDTYYVIEIPVVD</sequence>
<dbReference type="PROSITE" id="PS51257">
    <property type="entry name" value="PROKAR_LIPOPROTEIN"/>
    <property type="match status" value="1"/>
</dbReference>
<name>A0ABY7RWV8_9FLAO</name>
<gene>
    <name evidence="2" type="ORF">MUN68_016240</name>
</gene>
<dbReference type="Proteomes" id="UP001202717">
    <property type="component" value="Chromosome"/>
</dbReference>
<dbReference type="RefSeq" id="WP_249992979.1">
    <property type="nucleotide sequence ID" value="NZ_CP116221.1"/>
</dbReference>
<keyword evidence="3" id="KW-1185">Reference proteome</keyword>
<proteinExistence type="predicted"/>
<organism evidence="2 3">
    <name type="scientific">Psychroserpens ponticola</name>
    <dbReference type="NCBI Taxonomy" id="2932268"/>
    <lineage>
        <taxon>Bacteria</taxon>
        <taxon>Pseudomonadati</taxon>
        <taxon>Bacteroidota</taxon>
        <taxon>Flavobacteriia</taxon>
        <taxon>Flavobacteriales</taxon>
        <taxon>Flavobacteriaceae</taxon>
        <taxon>Psychroserpens</taxon>
    </lineage>
</organism>
<evidence type="ECO:0000256" key="1">
    <source>
        <dbReference type="SAM" id="SignalP"/>
    </source>
</evidence>